<feature type="binding site" evidence="4">
    <location>
        <position position="26"/>
    </location>
    <ligand>
        <name>Fe cation</name>
        <dbReference type="ChEBI" id="CHEBI:24875"/>
        <label>1</label>
    </ligand>
</feature>
<dbReference type="PRINTS" id="PR00186">
    <property type="entry name" value="HEMERYTHRIN"/>
</dbReference>
<feature type="binding site" evidence="4">
    <location>
        <position position="59"/>
    </location>
    <ligand>
        <name>Fe cation</name>
        <dbReference type="ChEBI" id="CHEBI:24875"/>
        <label>2</label>
    </ligand>
</feature>
<dbReference type="InterPro" id="IPR012312">
    <property type="entry name" value="Hemerythrin-like"/>
</dbReference>
<dbReference type="EMBL" id="KY929266">
    <property type="protein sequence ID" value="ASW22299.1"/>
    <property type="molecule type" value="mRNA"/>
</dbReference>
<feature type="binding site" evidence="4">
    <location>
        <position position="59"/>
    </location>
    <ligand>
        <name>Fe cation</name>
        <dbReference type="ChEBI" id="CHEBI:24875"/>
        <label>1</label>
    </ligand>
</feature>
<reference evidence="6" key="1">
    <citation type="submission" date="2017-04" db="EMBL/GenBank/DDBJ databases">
        <title>Broad phylogenetic occurrence of the oxygen-binding hemerythrins in bilaterians.</title>
        <authorList>
            <person name="Costa-Paiva E.M."/>
            <person name="Schrago C.G."/>
            <person name="Halanych K.M."/>
        </authorList>
    </citation>
    <scope>NUCLEOTIDE SEQUENCE</scope>
    <source>
        <strain evidence="6">Stereo1</strain>
    </source>
</reference>
<protein>
    <submittedName>
        <fullName evidence="6">Hemerythrin</fullName>
    </submittedName>
</protein>
<evidence type="ECO:0000259" key="5">
    <source>
        <dbReference type="Pfam" id="PF01814"/>
    </source>
</evidence>
<evidence type="ECO:0000256" key="4">
    <source>
        <dbReference type="PIRSR" id="PIRSR002033-1"/>
    </source>
</evidence>
<keyword evidence="3 4" id="KW-0408">Iron</keyword>
<sequence length="123" mass="14131">MANRIPEPFEWSEEFQVFYESLDNEHKGLFKGVAACAKNNNADNLKELKKVIEKHFRNEEKEMDKSCYDCVAHKKAHGEFEAVLAGLAVPIPDDKIKYAKQWLVDHIKGTDFKYKGKLSSLKA</sequence>
<feature type="binding site" evidence="4">
    <location>
        <position position="73"/>
    </location>
    <ligand>
        <name>Fe cation</name>
        <dbReference type="ChEBI" id="CHEBI:24875"/>
        <label>2</label>
    </ligand>
</feature>
<dbReference type="Gene3D" id="1.20.120.50">
    <property type="entry name" value="Hemerythrin-like"/>
    <property type="match status" value="1"/>
</dbReference>
<feature type="binding site" evidence="4">
    <location>
        <position position="111"/>
    </location>
    <ligand>
        <name>Fe cation</name>
        <dbReference type="ChEBI" id="CHEBI:24875"/>
        <label>2</label>
    </ligand>
</feature>
<dbReference type="PANTHER" id="PTHR37164">
    <property type="entry name" value="BACTERIOHEMERYTHRIN"/>
    <property type="match status" value="1"/>
</dbReference>
<dbReference type="InterPro" id="IPR050669">
    <property type="entry name" value="Hemerythrin"/>
</dbReference>
<feature type="binding site" evidence="4">
    <location>
        <position position="106"/>
    </location>
    <ligand>
        <name>Fe cation</name>
        <dbReference type="ChEBI" id="CHEBI:24875"/>
        <label>2</label>
    </ligand>
</feature>
<dbReference type="InterPro" id="IPR012827">
    <property type="entry name" value="Hemerythrin_metal-bd"/>
</dbReference>
<feature type="binding site" evidence="4">
    <location>
        <position position="111"/>
    </location>
    <ligand>
        <name>Fe cation</name>
        <dbReference type="ChEBI" id="CHEBI:24875"/>
        <label>1</label>
    </ligand>
</feature>
<feature type="binding site" evidence="4">
    <location>
        <position position="55"/>
    </location>
    <ligand>
        <name>Fe cation</name>
        <dbReference type="ChEBI" id="CHEBI:24875"/>
        <label>1</label>
    </ligand>
</feature>
<keyword evidence="2 4" id="KW-0479">Metal-binding</keyword>
<dbReference type="SUPFAM" id="SSF47188">
    <property type="entry name" value="Hemerythrin-like"/>
    <property type="match status" value="1"/>
</dbReference>
<evidence type="ECO:0000256" key="2">
    <source>
        <dbReference type="ARBA" id="ARBA00022723"/>
    </source>
</evidence>
<dbReference type="GO" id="GO:0005506">
    <property type="term" value="F:iron ion binding"/>
    <property type="evidence" value="ECO:0007669"/>
    <property type="project" value="InterPro"/>
</dbReference>
<dbReference type="PIRSF" id="PIRSF002033">
    <property type="entry name" value="Hemerythrin"/>
    <property type="match status" value="1"/>
</dbReference>
<dbReference type="AlphaFoldDB" id="A0A286RT90"/>
<dbReference type="Pfam" id="PF01814">
    <property type="entry name" value="Hemerythrin"/>
    <property type="match status" value="1"/>
</dbReference>
<evidence type="ECO:0000256" key="3">
    <source>
        <dbReference type="ARBA" id="ARBA00023004"/>
    </source>
</evidence>
<evidence type="ECO:0000256" key="1">
    <source>
        <dbReference type="ARBA" id="ARBA00010587"/>
    </source>
</evidence>
<evidence type="ECO:0000313" key="6">
    <source>
        <dbReference type="EMBL" id="ASW22299.1"/>
    </source>
</evidence>
<organism evidence="6">
    <name type="scientific">Stereobalanus canadensis</name>
    <dbReference type="NCBI Taxonomy" id="560612"/>
    <lineage>
        <taxon>Eukaryota</taxon>
        <taxon>Metazoa</taxon>
        <taxon>Hemichordata</taxon>
        <taxon>Enteropneusta</taxon>
        <taxon>Harrimaniidae</taxon>
        <taxon>Stereobalanus</taxon>
    </lineage>
</organism>
<dbReference type="NCBIfam" id="TIGR02481">
    <property type="entry name" value="hemeryth_dom"/>
    <property type="match status" value="1"/>
</dbReference>
<dbReference type="InterPro" id="IPR002063">
    <property type="entry name" value="Haemerythrin"/>
</dbReference>
<dbReference type="PANTHER" id="PTHR37164:SF1">
    <property type="entry name" value="BACTERIOHEMERYTHRIN"/>
    <property type="match status" value="1"/>
</dbReference>
<dbReference type="InterPro" id="IPR035938">
    <property type="entry name" value="Hemerythrin-like_sf"/>
</dbReference>
<name>A0A286RT90_9BILA</name>
<dbReference type="NCBIfam" id="TIGR00058">
    <property type="entry name" value="Hemerythrin"/>
    <property type="match status" value="1"/>
</dbReference>
<feature type="domain" description="Hemerythrin-like" evidence="5">
    <location>
        <begin position="19"/>
        <end position="117"/>
    </location>
</feature>
<proteinExistence type="evidence at transcript level"/>
<comment type="similarity">
    <text evidence="1">Belongs to the hemerythrin family.</text>
</comment>
<feature type="binding site" evidence="4">
    <location>
        <position position="77"/>
    </location>
    <ligand>
        <name>Fe cation</name>
        <dbReference type="ChEBI" id="CHEBI:24875"/>
        <label>2</label>
    </ligand>
</feature>
<accession>A0A286RT90</accession>